<dbReference type="SMART" id="SM00202">
    <property type="entry name" value="SR"/>
    <property type="match status" value="1"/>
</dbReference>
<evidence type="ECO:0008006" key="10">
    <source>
        <dbReference type="Google" id="ProtNLM"/>
    </source>
</evidence>
<name>A0A8B9HFE6_ASTMX</name>
<evidence type="ECO:0000259" key="6">
    <source>
        <dbReference type="PROSITE" id="PS50287"/>
    </source>
</evidence>
<sequence length="224" mass="24692">MNIRLVNGNSFCSGRVEVYYNGKWGTVCDDDWDINDAAVVCRQIGCGRALSAHDGWRFGQGSDPIHLDNVGCFGFESSITDCHHNGFGMHNCGHGEDAGVTCTDVLPSPTLTLISSHSTVSPGESVQFKCTLIQPNYKYLYFHLYKNGLLIKIETDMSSATFTLTVDASDQGQYSCDYSYISISSTSSRSGTVGITIGKNTNYDFIILVYPVFYWRNCQGKALY</sequence>
<evidence type="ECO:0000313" key="8">
    <source>
        <dbReference type="Ensembl" id="ENSAMXP00005009049.1"/>
    </source>
</evidence>
<keyword evidence="4" id="KW-0325">Glycoprotein</keyword>
<evidence type="ECO:0000256" key="4">
    <source>
        <dbReference type="ARBA" id="ARBA00023180"/>
    </source>
</evidence>
<evidence type="ECO:0000313" key="9">
    <source>
        <dbReference type="Proteomes" id="UP000694621"/>
    </source>
</evidence>
<dbReference type="PANTHER" id="PTHR48071:SF27">
    <property type="entry name" value="SCAVENGER RECEPTOR CYSTEINE-RICH TYPE 1 PROTEIN M130-LIKE"/>
    <property type="match status" value="1"/>
</dbReference>
<feature type="domain" description="SRCR" evidence="6">
    <location>
        <begin position="3"/>
        <end position="103"/>
    </location>
</feature>
<dbReference type="SUPFAM" id="SSF48726">
    <property type="entry name" value="Immunoglobulin"/>
    <property type="match status" value="1"/>
</dbReference>
<dbReference type="PROSITE" id="PS50287">
    <property type="entry name" value="SRCR_2"/>
    <property type="match status" value="1"/>
</dbReference>
<dbReference type="InterPro" id="IPR013783">
    <property type="entry name" value="Ig-like_fold"/>
</dbReference>
<dbReference type="InterPro" id="IPR036179">
    <property type="entry name" value="Ig-like_dom_sf"/>
</dbReference>
<dbReference type="PROSITE" id="PS50835">
    <property type="entry name" value="IG_LIKE"/>
    <property type="match status" value="1"/>
</dbReference>
<dbReference type="InterPro" id="IPR036772">
    <property type="entry name" value="SRCR-like_dom_sf"/>
</dbReference>
<evidence type="ECO:0000256" key="2">
    <source>
        <dbReference type="ARBA" id="ARBA00022737"/>
    </source>
</evidence>
<feature type="disulfide bond" evidence="5">
    <location>
        <begin position="41"/>
        <end position="102"/>
    </location>
</feature>
<dbReference type="SUPFAM" id="SSF56487">
    <property type="entry name" value="SRCR-like"/>
    <property type="match status" value="1"/>
</dbReference>
<keyword evidence="2" id="KW-0677">Repeat</keyword>
<dbReference type="Pfam" id="PF13895">
    <property type="entry name" value="Ig_2"/>
    <property type="match status" value="1"/>
</dbReference>
<dbReference type="Proteomes" id="UP000694621">
    <property type="component" value="Unplaced"/>
</dbReference>
<dbReference type="InterPro" id="IPR001190">
    <property type="entry name" value="SRCR"/>
</dbReference>
<evidence type="ECO:0000256" key="1">
    <source>
        <dbReference type="ARBA" id="ARBA00022729"/>
    </source>
</evidence>
<keyword evidence="1" id="KW-0732">Signal</keyword>
<evidence type="ECO:0000256" key="3">
    <source>
        <dbReference type="ARBA" id="ARBA00023157"/>
    </source>
</evidence>
<dbReference type="PANTHER" id="PTHR48071">
    <property type="entry name" value="SRCR DOMAIN-CONTAINING PROTEIN"/>
    <property type="match status" value="1"/>
</dbReference>
<proteinExistence type="predicted"/>
<dbReference type="GO" id="GO:0004252">
    <property type="term" value="F:serine-type endopeptidase activity"/>
    <property type="evidence" value="ECO:0007669"/>
    <property type="project" value="TreeGrafter"/>
</dbReference>
<dbReference type="PRINTS" id="PR00258">
    <property type="entry name" value="SPERACTRCPTR"/>
</dbReference>
<feature type="domain" description="Ig-like" evidence="7">
    <location>
        <begin position="109"/>
        <end position="194"/>
    </location>
</feature>
<keyword evidence="3 5" id="KW-1015">Disulfide bond</keyword>
<dbReference type="Gene3D" id="2.60.40.10">
    <property type="entry name" value="Immunoglobulins"/>
    <property type="match status" value="1"/>
</dbReference>
<dbReference type="Ensembl" id="ENSAMXT00005010102.1">
    <property type="protein sequence ID" value="ENSAMXP00005009049.1"/>
    <property type="gene ID" value="ENSAMXG00005005182.1"/>
</dbReference>
<dbReference type="GO" id="GO:0005886">
    <property type="term" value="C:plasma membrane"/>
    <property type="evidence" value="ECO:0007669"/>
    <property type="project" value="TreeGrafter"/>
</dbReference>
<evidence type="ECO:0000259" key="7">
    <source>
        <dbReference type="PROSITE" id="PS50835"/>
    </source>
</evidence>
<dbReference type="AlphaFoldDB" id="A0A8B9HFE6"/>
<dbReference type="Gene3D" id="3.10.250.10">
    <property type="entry name" value="SRCR-like domain"/>
    <property type="match status" value="1"/>
</dbReference>
<dbReference type="Pfam" id="PF00530">
    <property type="entry name" value="SRCR"/>
    <property type="match status" value="1"/>
</dbReference>
<protein>
    <recommendedName>
        <fullName evidence="10">SRCR domain-containing protein</fullName>
    </recommendedName>
</protein>
<dbReference type="FunFam" id="3.10.250.10:FF:000006">
    <property type="entry name" value="neurotrypsin isoform X2"/>
    <property type="match status" value="1"/>
</dbReference>
<reference evidence="8" key="1">
    <citation type="submission" date="2025-08" db="UniProtKB">
        <authorList>
            <consortium name="Ensembl"/>
        </authorList>
    </citation>
    <scope>IDENTIFICATION</scope>
</reference>
<dbReference type="GO" id="GO:0031638">
    <property type="term" value="P:zymogen activation"/>
    <property type="evidence" value="ECO:0007669"/>
    <property type="project" value="TreeGrafter"/>
</dbReference>
<feature type="disulfide bond" evidence="5">
    <location>
        <begin position="28"/>
        <end position="92"/>
    </location>
</feature>
<organism evidence="8 9">
    <name type="scientific">Astyanax mexicanus</name>
    <name type="common">Blind cave fish</name>
    <name type="synonym">Astyanax fasciatus mexicanus</name>
    <dbReference type="NCBI Taxonomy" id="7994"/>
    <lineage>
        <taxon>Eukaryota</taxon>
        <taxon>Metazoa</taxon>
        <taxon>Chordata</taxon>
        <taxon>Craniata</taxon>
        <taxon>Vertebrata</taxon>
        <taxon>Euteleostomi</taxon>
        <taxon>Actinopterygii</taxon>
        <taxon>Neopterygii</taxon>
        <taxon>Teleostei</taxon>
        <taxon>Ostariophysi</taxon>
        <taxon>Characiformes</taxon>
        <taxon>Characoidei</taxon>
        <taxon>Acestrorhamphidae</taxon>
        <taxon>Acestrorhamphinae</taxon>
        <taxon>Astyanax</taxon>
    </lineage>
</organism>
<dbReference type="InterPro" id="IPR007110">
    <property type="entry name" value="Ig-like_dom"/>
</dbReference>
<evidence type="ECO:0000256" key="5">
    <source>
        <dbReference type="PROSITE-ProRule" id="PRU00196"/>
    </source>
</evidence>
<dbReference type="PROSITE" id="PS00420">
    <property type="entry name" value="SRCR_1"/>
    <property type="match status" value="1"/>
</dbReference>
<accession>A0A8B9HFE6</accession>
<feature type="disulfide bond" evidence="5">
    <location>
        <begin position="72"/>
        <end position="82"/>
    </location>
</feature>